<dbReference type="AlphaFoldDB" id="A0A1B6JGH3"/>
<name>A0A1B6JGH3_9HEMI</name>
<protein>
    <recommendedName>
        <fullName evidence="2">PH domain-containing protein</fullName>
    </recommendedName>
</protein>
<dbReference type="PANTHER" id="PTHR12156:SF5">
    <property type="entry name" value="FI18040P1"/>
    <property type="match status" value="1"/>
</dbReference>
<feature type="region of interest" description="Disordered" evidence="1">
    <location>
        <begin position="18"/>
        <end position="42"/>
    </location>
</feature>
<feature type="compositionally biased region" description="Basic and acidic residues" evidence="1">
    <location>
        <begin position="18"/>
        <end position="27"/>
    </location>
</feature>
<dbReference type="EMBL" id="GECU01009723">
    <property type="protein sequence ID" value="JAS97983.1"/>
    <property type="molecule type" value="Transcribed_RNA"/>
</dbReference>
<proteinExistence type="predicted"/>
<dbReference type="InterPro" id="IPR052212">
    <property type="entry name" value="PH-like_domain"/>
</dbReference>
<organism evidence="3">
    <name type="scientific">Homalodisca liturata</name>
    <dbReference type="NCBI Taxonomy" id="320908"/>
    <lineage>
        <taxon>Eukaryota</taxon>
        <taxon>Metazoa</taxon>
        <taxon>Ecdysozoa</taxon>
        <taxon>Arthropoda</taxon>
        <taxon>Hexapoda</taxon>
        <taxon>Insecta</taxon>
        <taxon>Pterygota</taxon>
        <taxon>Neoptera</taxon>
        <taxon>Paraneoptera</taxon>
        <taxon>Hemiptera</taxon>
        <taxon>Auchenorrhyncha</taxon>
        <taxon>Membracoidea</taxon>
        <taxon>Cicadellidae</taxon>
        <taxon>Cicadellinae</taxon>
        <taxon>Proconiini</taxon>
        <taxon>Homalodisca</taxon>
    </lineage>
</organism>
<dbReference type="SUPFAM" id="SSF50729">
    <property type="entry name" value="PH domain-like"/>
    <property type="match status" value="1"/>
</dbReference>
<dbReference type="PANTHER" id="PTHR12156">
    <property type="entry name" value="PLECKSTRIN HOMOLOGY-LIKE DOMAIN, FAMILY B, MEMBER 3"/>
    <property type="match status" value="1"/>
</dbReference>
<gene>
    <name evidence="3" type="ORF">g.54590</name>
</gene>
<dbReference type="PROSITE" id="PS50003">
    <property type="entry name" value="PH_DOMAIN"/>
    <property type="match status" value="1"/>
</dbReference>
<feature type="non-terminal residue" evidence="3">
    <location>
        <position position="138"/>
    </location>
</feature>
<dbReference type="Gene3D" id="2.30.29.30">
    <property type="entry name" value="Pleckstrin-homology domain (PH domain)/Phosphotyrosine-binding domain (PTB)"/>
    <property type="match status" value="1"/>
</dbReference>
<dbReference type="InterPro" id="IPR011993">
    <property type="entry name" value="PH-like_dom_sf"/>
</dbReference>
<dbReference type="InterPro" id="IPR001849">
    <property type="entry name" value="PH_domain"/>
</dbReference>
<sequence length="138" mass="16386">QSLPLQKQRLLVLKTSHERECDRKDNGQADSRPMSDASTYSEDQLTIRMRGKSSTNLQRPLTRYLPIRGESLDLRQHIESAGHQVDLCPHVVVDKISCRGFLHKMTSRFHNWNKRWFVFDRSRRTLTYYSDRSERKPR</sequence>
<evidence type="ECO:0000259" key="2">
    <source>
        <dbReference type="PROSITE" id="PS50003"/>
    </source>
</evidence>
<accession>A0A1B6JGH3</accession>
<reference evidence="3" key="1">
    <citation type="submission" date="2015-11" db="EMBL/GenBank/DDBJ databases">
        <title>De novo transcriptome assembly of four potential Pierce s Disease insect vectors from Arizona vineyards.</title>
        <authorList>
            <person name="Tassone E.E."/>
        </authorList>
    </citation>
    <scope>NUCLEOTIDE SEQUENCE</scope>
</reference>
<feature type="non-terminal residue" evidence="3">
    <location>
        <position position="1"/>
    </location>
</feature>
<feature type="domain" description="PH" evidence="2">
    <location>
        <begin position="95"/>
        <end position="138"/>
    </location>
</feature>
<dbReference type="Pfam" id="PF00169">
    <property type="entry name" value="PH"/>
    <property type="match status" value="1"/>
</dbReference>
<evidence type="ECO:0000313" key="3">
    <source>
        <dbReference type="EMBL" id="JAS97983.1"/>
    </source>
</evidence>
<evidence type="ECO:0000256" key="1">
    <source>
        <dbReference type="SAM" id="MobiDB-lite"/>
    </source>
</evidence>